<dbReference type="InterPro" id="IPR011608">
    <property type="entry name" value="PRD"/>
</dbReference>
<organism evidence="6 7">
    <name type="scientific">Faecalicatena faecalis</name>
    <dbReference type="NCBI Taxonomy" id="2726362"/>
    <lineage>
        <taxon>Bacteria</taxon>
        <taxon>Bacillati</taxon>
        <taxon>Bacillota</taxon>
        <taxon>Clostridia</taxon>
        <taxon>Lachnospirales</taxon>
        <taxon>Lachnospiraceae</taxon>
        <taxon>Faecalicatena</taxon>
    </lineage>
</organism>
<evidence type="ECO:0000259" key="5">
    <source>
        <dbReference type="PROSITE" id="PS51372"/>
    </source>
</evidence>
<dbReference type="Pfam" id="PF00874">
    <property type="entry name" value="PRD"/>
    <property type="match status" value="2"/>
</dbReference>
<dbReference type="InterPro" id="IPR013196">
    <property type="entry name" value="HTH_11"/>
</dbReference>
<evidence type="ECO:0000313" key="7">
    <source>
        <dbReference type="Proteomes" id="UP000723714"/>
    </source>
</evidence>
<evidence type="ECO:0000256" key="2">
    <source>
        <dbReference type="ARBA" id="ARBA00023163"/>
    </source>
</evidence>
<dbReference type="CDD" id="cd00211">
    <property type="entry name" value="PTS_IIA_fru"/>
    <property type="match status" value="1"/>
</dbReference>
<dbReference type="Pfam" id="PF05043">
    <property type="entry name" value="Mga"/>
    <property type="match status" value="1"/>
</dbReference>
<reference evidence="6 7" key="1">
    <citation type="submission" date="2021-06" db="EMBL/GenBank/DDBJ databases">
        <title>Faecalicatena sp. nov. isolated from porcine feces.</title>
        <authorList>
            <person name="Oh B.S."/>
            <person name="Lee J.H."/>
        </authorList>
    </citation>
    <scope>NUCLEOTIDE SEQUENCE [LARGE SCALE GENOMIC DNA]</scope>
    <source>
        <strain evidence="6 7">AGMB00832</strain>
    </source>
</reference>
<dbReference type="InterPro" id="IPR002178">
    <property type="entry name" value="PTS_EIIA_type-2_dom"/>
</dbReference>
<evidence type="ECO:0000256" key="1">
    <source>
        <dbReference type="ARBA" id="ARBA00023015"/>
    </source>
</evidence>
<dbReference type="PANTHER" id="PTHR30185:SF13">
    <property type="entry name" value="LICABCH OPERON REGULATOR-RELATED"/>
    <property type="match status" value="1"/>
</dbReference>
<dbReference type="InterPro" id="IPR007737">
    <property type="entry name" value="Mga_HTH"/>
</dbReference>
<feature type="domain" description="PTS EIIA type-2" evidence="3">
    <location>
        <begin position="509"/>
        <end position="647"/>
    </location>
</feature>
<feature type="domain" description="PTS EIIB type-2" evidence="4">
    <location>
        <begin position="409"/>
        <end position="498"/>
    </location>
</feature>
<dbReference type="PROSITE" id="PS51372">
    <property type="entry name" value="PRD_2"/>
    <property type="match status" value="2"/>
</dbReference>
<dbReference type="RefSeq" id="WP_216245529.1">
    <property type="nucleotide sequence ID" value="NZ_JABACJ020000042.1"/>
</dbReference>
<dbReference type="Pfam" id="PF00359">
    <property type="entry name" value="PTS_EIIA_2"/>
    <property type="match status" value="1"/>
</dbReference>
<dbReference type="InterPro" id="IPR050661">
    <property type="entry name" value="BglG_antiterminators"/>
</dbReference>
<dbReference type="PROSITE" id="PS00372">
    <property type="entry name" value="PTS_EIIA_TYPE_2_HIS"/>
    <property type="match status" value="1"/>
</dbReference>
<dbReference type="Proteomes" id="UP000723714">
    <property type="component" value="Unassembled WGS sequence"/>
</dbReference>
<feature type="domain" description="PRD" evidence="5">
    <location>
        <begin position="297"/>
        <end position="404"/>
    </location>
</feature>
<dbReference type="InterPro" id="IPR013011">
    <property type="entry name" value="PTS_EIIB_2"/>
</dbReference>
<sequence length="647" mass="75002">MFLPREKKILSLLLKNETKFTTSQIAAELKVSPRTIKTDIKKINEELEKHSCYIRTKQGVGLWLDYDTEGEQFLKTALYEEQDSYISSEVRKYYIAAKLLNNVEYTSMEAMSNTFFVSKGTVVNDLNELEDFWRKFGITFTKKVKYGVKAEGSERQIRLALVDALKKAAGRPGNAALEKIQPLFEHVDLGSLREIVKGTEKRFHFVLTDISFDEFLLQLAVMLQRIQISCLIENEGDISSNVERKEWFVSQFLKEQIAEYLQIEMPKEEVSYLITCLQGMRFLIPMRKENDKVKLRSRAPEMFDFMMDILRQLDEKYHLDLEDDDELACAMFDHLECMVHRIQSKMYLANPILESVKKEMFYEYEIASYLIAKFNSRYGIEATEDEIGYITFHIGASIERMAQKNKRNLSATIVCMTGVGTSQFISMKLKRVFPNLEIKRIVSGNMAEGLTKEDQDFVISTIPLYLDGIDVIQVLPVLNEEDIRRVQKYIHKKENRQDEERCVYSYLKGFLHEEISILNCDLKSKEEVIELLGGRMCREGYVDEGYVASIFEREKLSDTSIGSLIAIPHAFEGHIRKQGIGLLTLQRPITWGNEKVQIVFMLALNANVDNHFQGIFGEILDLTRNLKDTEQVLKARKFHEIEIFKKS</sequence>
<evidence type="ECO:0000259" key="3">
    <source>
        <dbReference type="PROSITE" id="PS51094"/>
    </source>
</evidence>
<dbReference type="PROSITE" id="PS51099">
    <property type="entry name" value="PTS_EIIB_TYPE_2"/>
    <property type="match status" value="1"/>
</dbReference>
<accession>A0ABS6DBQ8</accession>
<keyword evidence="2" id="KW-0804">Transcription</keyword>
<name>A0ABS6DBQ8_9FIRM</name>
<gene>
    <name evidence="6" type="ORF">HGO97_022985</name>
</gene>
<dbReference type="PANTHER" id="PTHR30185">
    <property type="entry name" value="CRYPTIC BETA-GLUCOSIDE BGL OPERON ANTITERMINATOR"/>
    <property type="match status" value="1"/>
</dbReference>
<dbReference type="EMBL" id="JABACJ020000042">
    <property type="protein sequence ID" value="MBU3878665.1"/>
    <property type="molecule type" value="Genomic_DNA"/>
</dbReference>
<proteinExistence type="predicted"/>
<evidence type="ECO:0000313" key="6">
    <source>
        <dbReference type="EMBL" id="MBU3878665.1"/>
    </source>
</evidence>
<dbReference type="PROSITE" id="PS51094">
    <property type="entry name" value="PTS_EIIA_TYPE_2"/>
    <property type="match status" value="1"/>
</dbReference>
<comment type="caution">
    <text evidence="6">The sequence shown here is derived from an EMBL/GenBank/DDBJ whole genome shotgun (WGS) entry which is preliminary data.</text>
</comment>
<keyword evidence="7" id="KW-1185">Reference proteome</keyword>
<feature type="domain" description="PRD" evidence="5">
    <location>
        <begin position="183"/>
        <end position="287"/>
    </location>
</feature>
<dbReference type="Pfam" id="PF08279">
    <property type="entry name" value="HTH_11"/>
    <property type="match status" value="1"/>
</dbReference>
<protein>
    <submittedName>
        <fullName evidence="6">BglG family transcription antiterminator</fullName>
    </submittedName>
</protein>
<dbReference type="CDD" id="cd05568">
    <property type="entry name" value="PTS_IIB_bgl_like"/>
    <property type="match status" value="1"/>
</dbReference>
<keyword evidence="1" id="KW-0805">Transcription regulation</keyword>
<evidence type="ECO:0000259" key="4">
    <source>
        <dbReference type="PROSITE" id="PS51099"/>
    </source>
</evidence>